<feature type="transmembrane region" description="Helical" evidence="7">
    <location>
        <begin position="349"/>
        <end position="372"/>
    </location>
</feature>
<dbReference type="GO" id="GO:0022857">
    <property type="term" value="F:transmembrane transporter activity"/>
    <property type="evidence" value="ECO:0007669"/>
    <property type="project" value="TreeGrafter"/>
</dbReference>
<sequence>MIRIAIAQIRAHRVRLALTITAVMLGVAFVSGSLVLNDTAQKLFDQQFRTAAAGADLTVRTATAFDSGMGVDVERDPISADVVQKVASVEGVSAAVPVGKGTSRLERDGVDLGAAQLTTWIPEPIGAYPLLAGTAPDGSNEVAVDKAAADALRLQLGDHITLVAERGLDVVVVGLVGFGDADGPPLGMSVLASLPTAQNVLGLGEDVSEILVTTERTVAELQPVLARELGTVMQVATAQDLATAGAESAAANLQMLQVVLIAMALAALVIGSFLIANTFSIVISQRTRELAIVRAAGATGGQVLGSVLLEAVLVGIVASAVGVVLGIVSTFGLRSLARTFGVSIPDGDLVIQPITVILSFGIGVLVTVVAALGPARRAARVSPVVAIRSSAVESRRFRPLRVFTATALLTAGGTIALLPTFGAPMVLLAVGLALALVGFVLLAPVLMRPLVRLVAVAIAQTIPARLARDAAARAPRRTAVTAMALAFGLALMSFVVIVGASVKDATGEQYREVISADAVIESAGQEMLGGVHAAVYDEITALDEVGVVTRLKYGHWKDGDATSALTAVDPVVIGEVAAISMRDGVLSELSGGGIVIAERVADDRGLRVGDQLPMLFARTNAQQLPIVGIMANRVAAALQTDYVISLDTYREHYAEDMDASIFVLAAHGISPDRLSTALEDALTDHPTAQVRDQAAVIAGRTQAVDQIFGLVTVLLAFAMVIAVLGIANTLALSIVERTREIGLLRAVGMSRRSVAGMVQMEAVIVSVISVALGLGIGFAASFAAIGALSTIAPLPAVIPGPQLVLVAAVVACAGTLAGIAPAWRAARLPVLEAIGHA</sequence>
<dbReference type="InterPro" id="IPR050250">
    <property type="entry name" value="Macrolide_Exporter_MacB"/>
</dbReference>
<evidence type="ECO:0000256" key="5">
    <source>
        <dbReference type="ARBA" id="ARBA00023136"/>
    </source>
</evidence>
<feature type="transmembrane region" description="Helical" evidence="7">
    <location>
        <begin position="478"/>
        <end position="502"/>
    </location>
</feature>
<feature type="transmembrane region" description="Helical" evidence="7">
    <location>
        <begin position="707"/>
        <end position="735"/>
    </location>
</feature>
<evidence type="ECO:0000256" key="1">
    <source>
        <dbReference type="ARBA" id="ARBA00004651"/>
    </source>
</evidence>
<gene>
    <name evidence="10" type="ORF">SAMN04489806_2317</name>
</gene>
<dbReference type="Pfam" id="PF12704">
    <property type="entry name" value="MacB_PCD"/>
    <property type="match status" value="2"/>
</dbReference>
<keyword evidence="2" id="KW-1003">Cell membrane</keyword>
<feature type="domain" description="ABC3 transporter permease C-terminal" evidence="8">
    <location>
        <begin position="262"/>
        <end position="383"/>
    </location>
</feature>
<dbReference type="RefSeq" id="WP_091184293.1">
    <property type="nucleotide sequence ID" value="NZ_FNRY01000001.1"/>
</dbReference>
<evidence type="ECO:0000256" key="4">
    <source>
        <dbReference type="ARBA" id="ARBA00022989"/>
    </source>
</evidence>
<dbReference type="Pfam" id="PF02687">
    <property type="entry name" value="FtsX"/>
    <property type="match status" value="2"/>
</dbReference>
<keyword evidence="3 7" id="KW-0812">Transmembrane</keyword>
<feature type="domain" description="MacB-like periplasmic core" evidence="9">
    <location>
        <begin position="17"/>
        <end position="217"/>
    </location>
</feature>
<dbReference type="PANTHER" id="PTHR30572">
    <property type="entry name" value="MEMBRANE COMPONENT OF TRANSPORTER-RELATED"/>
    <property type="match status" value="1"/>
</dbReference>
<evidence type="ECO:0000313" key="11">
    <source>
        <dbReference type="Proteomes" id="UP000199183"/>
    </source>
</evidence>
<name>A0A1H4NVC9_9MICO</name>
<dbReference type="Proteomes" id="UP000199183">
    <property type="component" value="Unassembled WGS sequence"/>
</dbReference>
<feature type="transmembrane region" description="Helical" evidence="7">
    <location>
        <begin position="425"/>
        <end position="446"/>
    </location>
</feature>
<evidence type="ECO:0000256" key="3">
    <source>
        <dbReference type="ARBA" id="ARBA00022692"/>
    </source>
</evidence>
<organism evidence="10 11">
    <name type="scientific">Paramicrobacterium humi</name>
    <dbReference type="NCBI Taxonomy" id="640635"/>
    <lineage>
        <taxon>Bacteria</taxon>
        <taxon>Bacillati</taxon>
        <taxon>Actinomycetota</taxon>
        <taxon>Actinomycetes</taxon>
        <taxon>Micrococcales</taxon>
        <taxon>Microbacteriaceae</taxon>
        <taxon>Paramicrobacterium</taxon>
    </lineage>
</organism>
<evidence type="ECO:0000256" key="6">
    <source>
        <dbReference type="ARBA" id="ARBA00038076"/>
    </source>
</evidence>
<dbReference type="InterPro" id="IPR003838">
    <property type="entry name" value="ABC3_permease_C"/>
</dbReference>
<feature type="domain" description="ABC3 transporter permease C-terminal" evidence="8">
    <location>
        <begin position="713"/>
        <end position="829"/>
    </location>
</feature>
<protein>
    <submittedName>
        <fullName evidence="10">Putative ABC transport system permease protein</fullName>
    </submittedName>
</protein>
<dbReference type="EMBL" id="FNRY01000001">
    <property type="protein sequence ID" value="SEB99140.1"/>
    <property type="molecule type" value="Genomic_DNA"/>
</dbReference>
<accession>A0A1H4NVC9</accession>
<feature type="transmembrane region" description="Helical" evidence="7">
    <location>
        <begin position="400"/>
        <end position="419"/>
    </location>
</feature>
<comment type="subcellular location">
    <subcellularLocation>
        <location evidence="1">Cell membrane</location>
        <topology evidence="1">Multi-pass membrane protein</topology>
    </subcellularLocation>
</comment>
<keyword evidence="5 7" id="KW-0472">Membrane</keyword>
<keyword evidence="11" id="KW-1185">Reference proteome</keyword>
<feature type="transmembrane region" description="Helical" evidence="7">
    <location>
        <begin position="258"/>
        <end position="283"/>
    </location>
</feature>
<dbReference type="InterPro" id="IPR025857">
    <property type="entry name" value="MacB_PCD"/>
</dbReference>
<feature type="domain" description="MacB-like periplasmic core" evidence="9">
    <location>
        <begin position="478"/>
        <end position="680"/>
    </location>
</feature>
<evidence type="ECO:0000259" key="8">
    <source>
        <dbReference type="Pfam" id="PF02687"/>
    </source>
</evidence>
<proteinExistence type="inferred from homology"/>
<dbReference type="PANTHER" id="PTHR30572:SF4">
    <property type="entry name" value="ABC TRANSPORTER PERMEASE YTRF"/>
    <property type="match status" value="1"/>
</dbReference>
<dbReference type="AlphaFoldDB" id="A0A1H4NVC9"/>
<evidence type="ECO:0000313" key="10">
    <source>
        <dbReference type="EMBL" id="SEB99140.1"/>
    </source>
</evidence>
<feature type="transmembrane region" description="Helical" evidence="7">
    <location>
        <begin position="803"/>
        <end position="823"/>
    </location>
</feature>
<evidence type="ECO:0000256" key="2">
    <source>
        <dbReference type="ARBA" id="ARBA00022475"/>
    </source>
</evidence>
<evidence type="ECO:0000259" key="9">
    <source>
        <dbReference type="Pfam" id="PF12704"/>
    </source>
</evidence>
<dbReference type="STRING" id="640635.SAMN04489806_2317"/>
<keyword evidence="4 7" id="KW-1133">Transmembrane helix</keyword>
<comment type="similarity">
    <text evidence="6">Belongs to the ABC-4 integral membrane protein family.</text>
</comment>
<evidence type="ECO:0000256" key="7">
    <source>
        <dbReference type="SAM" id="Phobius"/>
    </source>
</evidence>
<reference evidence="10 11" key="1">
    <citation type="submission" date="2016-10" db="EMBL/GenBank/DDBJ databases">
        <authorList>
            <person name="de Groot N.N."/>
        </authorList>
    </citation>
    <scope>NUCLEOTIDE SEQUENCE [LARGE SCALE GENOMIC DNA]</scope>
    <source>
        <strain evidence="10 11">DSM 21799</strain>
    </source>
</reference>
<feature type="transmembrane region" description="Helical" evidence="7">
    <location>
        <begin position="303"/>
        <end position="329"/>
    </location>
</feature>
<dbReference type="OrthoDB" id="9780560at2"/>
<feature type="transmembrane region" description="Helical" evidence="7">
    <location>
        <begin position="762"/>
        <end position="791"/>
    </location>
</feature>
<dbReference type="GO" id="GO:0005886">
    <property type="term" value="C:plasma membrane"/>
    <property type="evidence" value="ECO:0007669"/>
    <property type="project" value="UniProtKB-SubCell"/>
</dbReference>
<feature type="transmembrane region" description="Helical" evidence="7">
    <location>
        <begin position="16"/>
        <end position="36"/>
    </location>
</feature>